<sequence length="731" mass="81274">MSATDSIDHITTEAKGTSSAVDIEQQGSHHLDESKPAKSLGAGSALALGAFGTTLTTLSLSLMEWRGVTTTNVFVANFFFIAAFGLVVTAQWELSIGNGFAYTVFSAFGLFYAGYGAILTPAFGIEQAYGGDTVQYNNALGFFMILWTVFVFTFLIASLPSNLAYIVVFFLVDLGFLTVAASYFAEADGHHAASIALKKTGGASCFVAGLAGWYIVCHLLLQDSIVDLPLGDTSRYFDCRLCTKRRIRCDRTLPHCHKCTSRNLSCPGFDAFQLKWTQAITHKPSSSIKDTSTTAERLSDELAVAIRPEADAKSSQDALWRAPSPTGDHILVQHHSSTAFCDKMLHYFHVIVVPRLTWLDSVDNPWRKAILPLTCRSASLRLSLLSLAAAHLSVTSAPGSVQALVAQRAYPVLRNRTLQALNQAITREVSHHPRKDTVAGGGGCSALTIILATAVALCYEEMLIPESTNWNVHLQACRAMIEWNQLRNSGRQSNDALSRFVVKEVEDFEIFKNLVSFSTQQPRTKCPLQSRPEDRLWAFTILISEITAVERSNYELHGEGYGLDEHEMGMWRERVEQAYRQVCVTAASASRHDEATRIHFNAMVKAHYYAILIYVEQALAPRGHAEWAITLHLSILFQDLQGLVKDTSHVFSHVLFFPLFIMGTECWGDEHRQSTIQRAFVELIAATGAWCNHTVLQFLRALWARPDYWGMGQWIRYARENESEIGPFMLF</sequence>
<evidence type="ECO:0000256" key="3">
    <source>
        <dbReference type="ARBA" id="ARBA00022692"/>
    </source>
</evidence>
<dbReference type="GO" id="GO:0000981">
    <property type="term" value="F:DNA-binding transcription factor activity, RNA polymerase II-specific"/>
    <property type="evidence" value="ECO:0007669"/>
    <property type="project" value="InterPro"/>
</dbReference>
<dbReference type="InterPro" id="IPR036864">
    <property type="entry name" value="Zn2-C6_fun-type_DNA-bd_sf"/>
</dbReference>
<keyword evidence="3 10" id="KW-0812">Transmembrane</keyword>
<evidence type="ECO:0000256" key="8">
    <source>
        <dbReference type="ARBA" id="ARBA00023163"/>
    </source>
</evidence>
<feature type="transmembrane region" description="Helical" evidence="10">
    <location>
        <begin position="196"/>
        <end position="216"/>
    </location>
</feature>
<evidence type="ECO:0000256" key="5">
    <source>
        <dbReference type="ARBA" id="ARBA00023015"/>
    </source>
</evidence>
<keyword evidence="9" id="KW-0539">Nucleus</keyword>
<reference evidence="12 13" key="1">
    <citation type="submission" date="2018-02" db="EMBL/GenBank/DDBJ databases">
        <title>The genomes of Aspergillus section Nigri reveals drivers in fungal speciation.</title>
        <authorList>
            <consortium name="DOE Joint Genome Institute"/>
            <person name="Vesth T.C."/>
            <person name="Nybo J."/>
            <person name="Theobald S."/>
            <person name="Brandl J."/>
            <person name="Frisvad J.C."/>
            <person name="Nielsen K.F."/>
            <person name="Lyhne E.K."/>
            <person name="Kogle M.E."/>
            <person name="Kuo A."/>
            <person name="Riley R."/>
            <person name="Clum A."/>
            <person name="Nolan M."/>
            <person name="Lipzen A."/>
            <person name="Salamov A."/>
            <person name="Henrissat B."/>
            <person name="Wiebenga A."/>
            <person name="De vries R.P."/>
            <person name="Grigoriev I.V."/>
            <person name="Mortensen U.H."/>
            <person name="Andersen M.R."/>
            <person name="Baker S.E."/>
        </authorList>
    </citation>
    <scope>NUCLEOTIDE SEQUENCE [LARGE SCALE GENOMIC DNA]</scope>
    <source>
        <strain evidence="12 13">CBS 313.89</strain>
    </source>
</reference>
<dbReference type="Pfam" id="PF11951">
    <property type="entry name" value="Fungal_trans_2"/>
    <property type="match status" value="1"/>
</dbReference>
<evidence type="ECO:0000256" key="1">
    <source>
        <dbReference type="ARBA" id="ARBA00004141"/>
    </source>
</evidence>
<keyword evidence="5" id="KW-0805">Transcription regulation</keyword>
<feature type="transmembrane region" description="Helical" evidence="10">
    <location>
        <begin position="100"/>
        <end position="124"/>
    </location>
</feature>
<dbReference type="Pfam" id="PF00172">
    <property type="entry name" value="Zn_clus"/>
    <property type="match status" value="1"/>
</dbReference>
<dbReference type="InterPro" id="IPR000791">
    <property type="entry name" value="Gpr1/Fun34/SatP-like"/>
</dbReference>
<feature type="transmembrane region" description="Helical" evidence="10">
    <location>
        <begin position="136"/>
        <end position="157"/>
    </location>
</feature>
<dbReference type="GO" id="GO:0015123">
    <property type="term" value="F:acetate transmembrane transporter activity"/>
    <property type="evidence" value="ECO:0007669"/>
    <property type="project" value="TreeGrafter"/>
</dbReference>
<keyword evidence="7 10" id="KW-0472">Membrane</keyword>
<keyword evidence="13" id="KW-1185">Reference proteome</keyword>
<evidence type="ECO:0000256" key="2">
    <source>
        <dbReference type="ARBA" id="ARBA00005587"/>
    </source>
</evidence>
<dbReference type="CDD" id="cd00067">
    <property type="entry name" value="GAL4"/>
    <property type="match status" value="1"/>
</dbReference>
<comment type="subcellular location">
    <subcellularLocation>
        <location evidence="1">Membrane</location>
        <topology evidence="1">Multi-pass membrane protein</topology>
    </subcellularLocation>
</comment>
<dbReference type="GeneID" id="63865733"/>
<evidence type="ECO:0000256" key="6">
    <source>
        <dbReference type="ARBA" id="ARBA00023125"/>
    </source>
</evidence>
<dbReference type="RefSeq" id="XP_040804302.1">
    <property type="nucleotide sequence ID" value="XM_040948400.1"/>
</dbReference>
<dbReference type="InterPro" id="IPR021858">
    <property type="entry name" value="Fun_TF"/>
</dbReference>
<dbReference type="InterPro" id="IPR051633">
    <property type="entry name" value="AceTr"/>
</dbReference>
<protein>
    <recommendedName>
        <fullName evidence="11">Zn(2)-C6 fungal-type domain-containing protein</fullName>
    </recommendedName>
</protein>
<evidence type="ECO:0000256" key="9">
    <source>
        <dbReference type="ARBA" id="ARBA00023242"/>
    </source>
</evidence>
<keyword evidence="4 10" id="KW-1133">Transmembrane helix</keyword>
<feature type="domain" description="Zn(2)-C6 fungal-type" evidence="11">
    <location>
        <begin position="238"/>
        <end position="266"/>
    </location>
</feature>
<feature type="transmembrane region" description="Helical" evidence="10">
    <location>
        <begin position="74"/>
        <end position="94"/>
    </location>
</feature>
<feature type="transmembrane region" description="Helical" evidence="10">
    <location>
        <begin position="40"/>
        <end position="62"/>
    </location>
</feature>
<accession>A0A8G1RWZ9</accession>
<name>A0A8G1RWZ9_9EURO</name>
<dbReference type="EMBL" id="KZ824630">
    <property type="protein sequence ID" value="RAK80292.1"/>
    <property type="molecule type" value="Genomic_DNA"/>
</dbReference>
<dbReference type="Gene3D" id="4.10.240.10">
    <property type="entry name" value="Zn(2)-C6 fungal-type DNA-binding domain"/>
    <property type="match status" value="1"/>
</dbReference>
<proteinExistence type="inferred from homology"/>
<dbReference type="PROSITE" id="PS50048">
    <property type="entry name" value="ZN2_CY6_FUNGAL_2"/>
    <property type="match status" value="1"/>
</dbReference>
<dbReference type="Pfam" id="PF01184">
    <property type="entry name" value="Gpr1_Fun34_YaaH"/>
    <property type="match status" value="1"/>
</dbReference>
<evidence type="ECO:0000256" key="7">
    <source>
        <dbReference type="ARBA" id="ARBA00023136"/>
    </source>
</evidence>
<evidence type="ECO:0000256" key="10">
    <source>
        <dbReference type="SAM" id="Phobius"/>
    </source>
</evidence>
<dbReference type="GO" id="GO:0008270">
    <property type="term" value="F:zinc ion binding"/>
    <property type="evidence" value="ECO:0007669"/>
    <property type="project" value="InterPro"/>
</dbReference>
<evidence type="ECO:0000313" key="12">
    <source>
        <dbReference type="EMBL" id="RAK80292.1"/>
    </source>
</evidence>
<keyword evidence="8" id="KW-0804">Transcription</keyword>
<evidence type="ECO:0000259" key="11">
    <source>
        <dbReference type="PROSITE" id="PS50048"/>
    </source>
</evidence>
<comment type="similarity">
    <text evidence="2">Belongs to the acetate uptake transporter (AceTr) (TC 2.A.96) family.</text>
</comment>
<evidence type="ECO:0000313" key="13">
    <source>
        <dbReference type="Proteomes" id="UP000249789"/>
    </source>
</evidence>
<dbReference type="PANTHER" id="PTHR31123">
    <property type="entry name" value="ACCUMULATION OF DYADS PROTEIN 2-RELATED"/>
    <property type="match status" value="1"/>
</dbReference>
<organism evidence="12 13">
    <name type="scientific">Aspergillus fijiensis CBS 313.89</name>
    <dbReference type="NCBI Taxonomy" id="1448319"/>
    <lineage>
        <taxon>Eukaryota</taxon>
        <taxon>Fungi</taxon>
        <taxon>Dikarya</taxon>
        <taxon>Ascomycota</taxon>
        <taxon>Pezizomycotina</taxon>
        <taxon>Eurotiomycetes</taxon>
        <taxon>Eurotiomycetidae</taxon>
        <taxon>Eurotiales</taxon>
        <taxon>Aspergillaceae</taxon>
        <taxon>Aspergillus</taxon>
    </lineage>
</organism>
<dbReference type="SUPFAM" id="SSF57701">
    <property type="entry name" value="Zn2/Cys6 DNA-binding domain"/>
    <property type="match status" value="1"/>
</dbReference>
<feature type="transmembrane region" description="Helical" evidence="10">
    <location>
        <begin position="163"/>
        <end position="184"/>
    </location>
</feature>
<dbReference type="PANTHER" id="PTHR31123:SF7">
    <property type="entry name" value="MARVEL DOMAIN-CONTAINING PROTEIN"/>
    <property type="match status" value="1"/>
</dbReference>
<dbReference type="GO" id="GO:0003677">
    <property type="term" value="F:DNA binding"/>
    <property type="evidence" value="ECO:0007669"/>
    <property type="project" value="UniProtKB-KW"/>
</dbReference>
<evidence type="ECO:0000256" key="4">
    <source>
        <dbReference type="ARBA" id="ARBA00022989"/>
    </source>
</evidence>
<gene>
    <name evidence="12" type="ORF">BO72DRAFT_493637</name>
</gene>
<dbReference type="VEuPathDB" id="FungiDB:BO72DRAFT_493637"/>
<dbReference type="InterPro" id="IPR001138">
    <property type="entry name" value="Zn2Cys6_DnaBD"/>
</dbReference>
<dbReference type="OrthoDB" id="3251668at2759"/>
<dbReference type="AlphaFoldDB" id="A0A8G1RWZ9"/>
<dbReference type="GO" id="GO:0005886">
    <property type="term" value="C:plasma membrane"/>
    <property type="evidence" value="ECO:0007669"/>
    <property type="project" value="TreeGrafter"/>
</dbReference>
<dbReference type="Proteomes" id="UP000249789">
    <property type="component" value="Unassembled WGS sequence"/>
</dbReference>
<keyword evidence="6" id="KW-0238">DNA-binding</keyword>